<evidence type="ECO:0000256" key="3">
    <source>
        <dbReference type="ARBA" id="ARBA00022989"/>
    </source>
</evidence>
<protein>
    <recommendedName>
        <fullName evidence="5">Signal peptidase I</fullName>
        <ecNumber evidence="5">3.4.21.89</ecNumber>
    </recommendedName>
</protein>
<feature type="region of interest" description="Disordered" evidence="6">
    <location>
        <begin position="208"/>
        <end position="235"/>
    </location>
</feature>
<feature type="transmembrane region" description="Helical" evidence="7">
    <location>
        <begin position="44"/>
        <end position="66"/>
    </location>
</feature>
<gene>
    <name evidence="8" type="ORF">SFC79_19690</name>
</gene>
<keyword evidence="2 7" id="KW-0812">Transmembrane</keyword>
<evidence type="ECO:0000256" key="1">
    <source>
        <dbReference type="ARBA" id="ARBA00004370"/>
    </source>
</evidence>
<dbReference type="Pfam" id="PF13385">
    <property type="entry name" value="Laminin_G_3"/>
    <property type="match status" value="1"/>
</dbReference>
<dbReference type="SUPFAM" id="SSF49899">
    <property type="entry name" value="Concanavalin A-like lectins/glucanases"/>
    <property type="match status" value="1"/>
</dbReference>
<dbReference type="Proteomes" id="UP001291999">
    <property type="component" value="Unassembled WGS sequence"/>
</dbReference>
<dbReference type="SUPFAM" id="SSF51306">
    <property type="entry name" value="LexA/Signal peptidase"/>
    <property type="match status" value="1"/>
</dbReference>
<evidence type="ECO:0000256" key="5">
    <source>
        <dbReference type="NCBIfam" id="TIGR02228"/>
    </source>
</evidence>
<dbReference type="CDD" id="cd06530">
    <property type="entry name" value="S26_SPase_I"/>
    <property type="match status" value="1"/>
</dbReference>
<comment type="subcellular location">
    <subcellularLocation>
        <location evidence="1">Membrane</location>
    </subcellularLocation>
</comment>
<dbReference type="Gene3D" id="2.10.109.10">
    <property type="entry name" value="Umud Fragment, subunit A"/>
    <property type="match status" value="1"/>
</dbReference>
<dbReference type="InterPro" id="IPR036286">
    <property type="entry name" value="LexA/Signal_pep-like_sf"/>
</dbReference>
<reference evidence="8 9" key="1">
    <citation type="submission" date="2023-11" db="EMBL/GenBank/DDBJ databases">
        <title>Novel species in genus Nocardioides.</title>
        <authorList>
            <person name="Zhou H."/>
        </authorList>
    </citation>
    <scope>NUCLEOTIDE SEQUENCE [LARGE SCALE GENOMIC DNA]</scope>
    <source>
        <strain evidence="8 9">S-58</strain>
    </source>
</reference>
<dbReference type="NCBIfam" id="TIGR02228">
    <property type="entry name" value="sigpep_I_arch"/>
    <property type="match status" value="1"/>
</dbReference>
<evidence type="ECO:0000256" key="6">
    <source>
        <dbReference type="SAM" id="MobiDB-lite"/>
    </source>
</evidence>
<feature type="transmembrane region" description="Helical" evidence="7">
    <location>
        <begin position="243"/>
        <end position="265"/>
    </location>
</feature>
<comment type="caution">
    <text evidence="8">The sequence shown here is derived from an EMBL/GenBank/DDBJ whole genome shotgun (WGS) entry which is preliminary data.</text>
</comment>
<organism evidence="8 9">
    <name type="scientific">Nocardioides renjunii</name>
    <dbReference type="NCBI Taxonomy" id="3095075"/>
    <lineage>
        <taxon>Bacteria</taxon>
        <taxon>Bacillati</taxon>
        <taxon>Actinomycetota</taxon>
        <taxon>Actinomycetes</taxon>
        <taxon>Propionibacteriales</taxon>
        <taxon>Nocardioidaceae</taxon>
        <taxon>Nocardioides</taxon>
    </lineage>
</organism>
<dbReference type="Gene3D" id="2.60.120.200">
    <property type="match status" value="1"/>
</dbReference>
<name>A0ABU5KGB3_9ACTN</name>
<dbReference type="EC" id="3.4.21.89" evidence="5"/>
<proteinExistence type="predicted"/>
<evidence type="ECO:0000313" key="9">
    <source>
        <dbReference type="Proteomes" id="UP001291999"/>
    </source>
</evidence>
<dbReference type="InterPro" id="IPR013320">
    <property type="entry name" value="ConA-like_dom_sf"/>
</dbReference>
<keyword evidence="8" id="KW-0378">Hydrolase</keyword>
<dbReference type="RefSeq" id="WP_322425634.1">
    <property type="nucleotide sequence ID" value="NZ_JAXQPW010000008.1"/>
</dbReference>
<dbReference type="EMBL" id="JAXQPW010000008">
    <property type="protein sequence ID" value="MDZ5664008.1"/>
    <property type="molecule type" value="Genomic_DNA"/>
</dbReference>
<keyword evidence="4 7" id="KW-0472">Membrane</keyword>
<evidence type="ECO:0000256" key="2">
    <source>
        <dbReference type="ARBA" id="ARBA00022692"/>
    </source>
</evidence>
<dbReference type="PANTHER" id="PTHR10806:SF6">
    <property type="entry name" value="SIGNAL PEPTIDASE COMPLEX CATALYTIC SUBUNIT SEC11"/>
    <property type="match status" value="1"/>
</dbReference>
<evidence type="ECO:0000256" key="4">
    <source>
        <dbReference type="ARBA" id="ARBA00023136"/>
    </source>
</evidence>
<keyword evidence="9" id="KW-1185">Reference proteome</keyword>
<evidence type="ECO:0000313" key="8">
    <source>
        <dbReference type="EMBL" id="MDZ5664008.1"/>
    </source>
</evidence>
<dbReference type="GO" id="GO:0009003">
    <property type="term" value="F:signal peptidase activity"/>
    <property type="evidence" value="ECO:0007669"/>
    <property type="project" value="UniProtKB-EC"/>
</dbReference>
<accession>A0ABU5KGB3</accession>
<feature type="region of interest" description="Disordered" evidence="6">
    <location>
        <begin position="1"/>
        <end position="20"/>
    </location>
</feature>
<feature type="transmembrane region" description="Helical" evidence="7">
    <location>
        <begin position="167"/>
        <end position="185"/>
    </location>
</feature>
<dbReference type="InterPro" id="IPR001733">
    <property type="entry name" value="Peptidase_S26B"/>
</dbReference>
<sequence length="508" mass="54168">MTSATVLDADRAQPGGGTAGEAPQVALHGWARLAGVLAARMYRAFLLGLAVIALAPVLFGWGSYVVRSGSMEPSMQVGDVVVGKPWSEDQRIRVGRVFVYDDPATTRPHLMVHRIVELRDDGDYTTAGDANDVTDVTPLPRSDVRATAVLLVPYIGLPVTWMRSGDWLRLAAWLLLTSAALALALRRLDGERPRWGLLRAVRRWVARRPPHDGPGSGGPTDGSPAYGTGPARSREGRVLRSRVPLVVVAGLVLLGTLTSTANAGFTGHTRNSGWTWATGAWAQPYVSAVLADQPFGFWLLDEPGGAAYASDRSGNNRTGQYYGSVQPGVPGALPRNPGTAVDNAGGRVVLGPQPVAAPAAYSIELWFRTTSTLRSYLAGFEDDRDAGYSLLGSQADRSVTMESSGRLTFGTWPGRSTSVTTSRSYNDGTWHHLVVTSTAARLTTIHVDGVPVVSGTTSTLLPYTGYWRVGQGSIGWLNTPAFDGEIDNVAIYHSALSGSRVAAHWAAR</sequence>
<keyword evidence="3 7" id="KW-1133">Transmembrane helix</keyword>
<dbReference type="InterPro" id="IPR019533">
    <property type="entry name" value="Peptidase_S26"/>
</dbReference>
<dbReference type="PANTHER" id="PTHR10806">
    <property type="entry name" value="SIGNAL PEPTIDASE COMPLEX CATALYTIC SUBUNIT SEC11"/>
    <property type="match status" value="1"/>
</dbReference>
<evidence type="ECO:0000256" key="7">
    <source>
        <dbReference type="SAM" id="Phobius"/>
    </source>
</evidence>